<name>A0A1C4DFZ7_BACTU</name>
<sequence>MKLLDDELEGYTDLSYTKINGTKFQLDDKQLNKQVVFNLKDVTITPYLHMESLHKKLKRMNDYEYAEGHGYYLDGYAEFGITGFMDQEGYHGSFEIGTVYSFGNYHFEIGPRSNLFSFLTWYEDESKYDFYTLKLNGVSRETFSVEIEKALFYIGAKFSEDIEEEYSEFLYPRIVDFRMVGMTTELFDYTAIDLNLDWNLPIVNNLSLFNQGESSDDYNFFAYYRFMETFFGNGNEDDELTALIESIDVKELLEFAKKYLLIEANGTAKSLAKSLYQVRNNYVHHKLSRERIFDPTFNIPVQILTKWKVITKEVAIQLLNLHCSQNR</sequence>
<proteinExistence type="predicted"/>
<accession>A0A1C4DFZ7</accession>
<evidence type="ECO:0000313" key="1">
    <source>
        <dbReference type="EMBL" id="SCC30305.1"/>
    </source>
</evidence>
<organism evidence="1 2">
    <name type="scientific">Bacillus thuringiensis</name>
    <dbReference type="NCBI Taxonomy" id="1428"/>
    <lineage>
        <taxon>Bacteria</taxon>
        <taxon>Bacillati</taxon>
        <taxon>Bacillota</taxon>
        <taxon>Bacilli</taxon>
        <taxon>Bacillales</taxon>
        <taxon>Bacillaceae</taxon>
        <taxon>Bacillus</taxon>
        <taxon>Bacillus cereus group</taxon>
    </lineage>
</organism>
<dbReference type="EMBL" id="FMBI01000028">
    <property type="protein sequence ID" value="SCC30305.1"/>
    <property type="molecule type" value="Genomic_DNA"/>
</dbReference>
<evidence type="ECO:0000313" key="2">
    <source>
        <dbReference type="Proteomes" id="UP000195991"/>
    </source>
</evidence>
<dbReference type="Proteomes" id="UP000195991">
    <property type="component" value="Unassembled WGS sequence"/>
</dbReference>
<reference evidence="1 2" key="1">
    <citation type="submission" date="2016-08" db="EMBL/GenBank/DDBJ databases">
        <authorList>
            <person name="Seilhamer J.J."/>
        </authorList>
    </citation>
    <scope>NUCLEOTIDE SEQUENCE [LARGE SCALE GENOMIC DNA]</scope>
    <source>
        <strain evidence="1 2">IEBC_T61001</strain>
    </source>
</reference>
<dbReference type="AlphaFoldDB" id="A0A1C4DFZ7"/>
<dbReference type="RefSeq" id="WP_087986091.1">
    <property type="nucleotide sequence ID" value="NZ_FMBI01000028.1"/>
</dbReference>
<protein>
    <submittedName>
        <fullName evidence="1">Uncharacterized protein</fullName>
    </submittedName>
</protein>
<gene>
    <name evidence="1" type="ORF">BTT61001_02396</name>
</gene>